<dbReference type="Gene3D" id="3.40.50.720">
    <property type="entry name" value="NAD(P)-binding Rossmann-like Domain"/>
    <property type="match status" value="1"/>
</dbReference>
<keyword evidence="3" id="KW-1185">Reference proteome</keyword>
<dbReference type="InterPro" id="IPR003148">
    <property type="entry name" value="RCK_N"/>
</dbReference>
<evidence type="ECO:0000313" key="2">
    <source>
        <dbReference type="EMBL" id="QYM78378.1"/>
    </source>
</evidence>
<dbReference type="KEGG" id="ole:K0B96_13885"/>
<dbReference type="PANTHER" id="PTHR43833:SF7">
    <property type="entry name" value="KTR SYSTEM POTASSIUM UPTAKE PROTEIN C"/>
    <property type="match status" value="1"/>
</dbReference>
<dbReference type="Proteomes" id="UP000825051">
    <property type="component" value="Chromosome"/>
</dbReference>
<dbReference type="Pfam" id="PF02254">
    <property type="entry name" value="TrkA_N"/>
    <property type="match status" value="1"/>
</dbReference>
<evidence type="ECO:0000313" key="3">
    <source>
        <dbReference type="Proteomes" id="UP000825051"/>
    </source>
</evidence>
<reference evidence="2" key="1">
    <citation type="submission" date="2021-08" db="EMBL/GenBank/DDBJ databases">
        <title>Genome of a novel bacterium of the phylum Verrucomicrobia, Oleiharenicola sp. KSB-15.</title>
        <authorList>
            <person name="Chung J.-H."/>
            <person name="Ahn J.-H."/>
            <person name="Yoon Y."/>
            <person name="Kim D.-Y."/>
            <person name="An S.-H."/>
            <person name="Park I."/>
            <person name="Yeon J."/>
        </authorList>
    </citation>
    <scope>NUCLEOTIDE SEQUENCE</scope>
    <source>
        <strain evidence="2">KSB-15</strain>
    </source>
</reference>
<accession>A0A8F9TV72</accession>
<dbReference type="GO" id="GO:0008324">
    <property type="term" value="F:monoatomic cation transmembrane transporter activity"/>
    <property type="evidence" value="ECO:0007669"/>
    <property type="project" value="InterPro"/>
</dbReference>
<protein>
    <submittedName>
        <fullName evidence="2">TrkA family potassium uptake protein</fullName>
    </submittedName>
</protein>
<dbReference type="InterPro" id="IPR006037">
    <property type="entry name" value="RCK_C"/>
</dbReference>
<dbReference type="InterPro" id="IPR036291">
    <property type="entry name" value="NAD(P)-bd_dom_sf"/>
</dbReference>
<dbReference type="PANTHER" id="PTHR43833">
    <property type="entry name" value="POTASSIUM CHANNEL PROTEIN 2-RELATED-RELATED"/>
    <property type="match status" value="1"/>
</dbReference>
<dbReference type="SUPFAM" id="SSF51735">
    <property type="entry name" value="NAD(P)-binding Rossmann-fold domains"/>
    <property type="match status" value="1"/>
</dbReference>
<name>A0A8F9TV72_9BACT</name>
<dbReference type="EMBL" id="CP080507">
    <property type="protein sequence ID" value="QYM78378.1"/>
    <property type="molecule type" value="Genomic_DNA"/>
</dbReference>
<sequence>MAKRIFIIGGGRFGVHLASRLAELGCEVVVGDINPERVKDLADDGYHALEMDATDEDALRESGALDADVVVVGIGDSMQASILTSLLLKQLGAKRVVARAQDTKHAQVLERLGVEEVLLPAREVAFHLAERLHEDARGARHSLVGDYVLADVRLGPALAGQTLASAQLPHRFGVTAVLLKRPGQDRIVVEEARAGLQLAEGCELLVVGKRDEVGRFERECGEVEKK</sequence>
<dbReference type="SUPFAM" id="SSF116726">
    <property type="entry name" value="TrkA C-terminal domain-like"/>
    <property type="match status" value="1"/>
</dbReference>
<gene>
    <name evidence="2" type="ORF">K0B96_13885</name>
</gene>
<dbReference type="Pfam" id="PF02080">
    <property type="entry name" value="TrkA_C"/>
    <property type="match status" value="1"/>
</dbReference>
<dbReference type="PROSITE" id="PS51201">
    <property type="entry name" value="RCK_N"/>
    <property type="match status" value="1"/>
</dbReference>
<proteinExistence type="predicted"/>
<evidence type="ECO:0000259" key="1">
    <source>
        <dbReference type="PROSITE" id="PS51201"/>
    </source>
</evidence>
<dbReference type="AlphaFoldDB" id="A0A8F9TV72"/>
<dbReference type="InterPro" id="IPR036721">
    <property type="entry name" value="RCK_C_sf"/>
</dbReference>
<dbReference type="RefSeq" id="WP_220161482.1">
    <property type="nucleotide sequence ID" value="NZ_CP080507.1"/>
</dbReference>
<dbReference type="GO" id="GO:0006813">
    <property type="term" value="P:potassium ion transport"/>
    <property type="evidence" value="ECO:0007669"/>
    <property type="project" value="InterPro"/>
</dbReference>
<dbReference type="Gene3D" id="3.30.70.1450">
    <property type="entry name" value="Regulator of K+ conductance, C-terminal domain"/>
    <property type="match status" value="1"/>
</dbReference>
<feature type="domain" description="RCK N-terminal" evidence="1">
    <location>
        <begin position="2"/>
        <end position="118"/>
    </location>
</feature>
<dbReference type="InterPro" id="IPR050721">
    <property type="entry name" value="Trk_Ktr_HKT_K-transport"/>
</dbReference>
<organism evidence="2 3">
    <name type="scientific">Horticoccus luteus</name>
    <dbReference type="NCBI Taxonomy" id="2862869"/>
    <lineage>
        <taxon>Bacteria</taxon>
        <taxon>Pseudomonadati</taxon>
        <taxon>Verrucomicrobiota</taxon>
        <taxon>Opitutia</taxon>
        <taxon>Opitutales</taxon>
        <taxon>Opitutaceae</taxon>
        <taxon>Horticoccus</taxon>
    </lineage>
</organism>